<dbReference type="AlphaFoldDB" id="A0A2P2N791"/>
<accession>A0A2P2N791</accession>
<reference evidence="1" key="1">
    <citation type="submission" date="2018-02" db="EMBL/GenBank/DDBJ databases">
        <title>Rhizophora mucronata_Transcriptome.</title>
        <authorList>
            <person name="Meera S.P."/>
            <person name="Sreeshan A."/>
            <person name="Augustine A."/>
        </authorList>
    </citation>
    <scope>NUCLEOTIDE SEQUENCE</scope>
    <source>
        <tissue evidence="1">Leaf</tissue>
    </source>
</reference>
<proteinExistence type="predicted"/>
<organism evidence="1">
    <name type="scientific">Rhizophora mucronata</name>
    <name type="common">Asiatic mangrove</name>
    <dbReference type="NCBI Taxonomy" id="61149"/>
    <lineage>
        <taxon>Eukaryota</taxon>
        <taxon>Viridiplantae</taxon>
        <taxon>Streptophyta</taxon>
        <taxon>Embryophyta</taxon>
        <taxon>Tracheophyta</taxon>
        <taxon>Spermatophyta</taxon>
        <taxon>Magnoliopsida</taxon>
        <taxon>eudicotyledons</taxon>
        <taxon>Gunneridae</taxon>
        <taxon>Pentapetalae</taxon>
        <taxon>rosids</taxon>
        <taxon>fabids</taxon>
        <taxon>Malpighiales</taxon>
        <taxon>Rhizophoraceae</taxon>
        <taxon>Rhizophora</taxon>
    </lineage>
</organism>
<sequence>MLRCLKIIVYFCKNNLLEIHLTGPLQITSLLLPIGHAL</sequence>
<dbReference type="EMBL" id="GGEC01057885">
    <property type="protein sequence ID" value="MBX38369.1"/>
    <property type="molecule type" value="Transcribed_RNA"/>
</dbReference>
<name>A0A2P2N791_RHIMU</name>
<evidence type="ECO:0000313" key="1">
    <source>
        <dbReference type="EMBL" id="MBX38369.1"/>
    </source>
</evidence>
<protein>
    <submittedName>
        <fullName evidence="1">Uncharacterized protein</fullName>
    </submittedName>
</protein>